<evidence type="ECO:0000256" key="8">
    <source>
        <dbReference type="SAM" id="SignalP"/>
    </source>
</evidence>
<evidence type="ECO:0000313" key="11">
    <source>
        <dbReference type="Proteomes" id="UP001056384"/>
    </source>
</evidence>
<evidence type="ECO:0000313" key="10">
    <source>
        <dbReference type="EMBL" id="USW55972.1"/>
    </source>
</evidence>
<dbReference type="OrthoDB" id="431202at2759"/>
<dbReference type="InterPro" id="IPR022127">
    <property type="entry name" value="STIMATE/YPL162C"/>
</dbReference>
<keyword evidence="7" id="KW-1133">Transmembrane helix</keyword>
<dbReference type="InterPro" id="IPR001179">
    <property type="entry name" value="PPIase_FKBP_dom"/>
</dbReference>
<sequence>MRSRLPLLLALSTPSLAAIRYPSGLIIQLLSGPDACPRPTRAHDTISVHYTGTLQSDGSQFDSSYTHNKPFTFTVGVGEVIQGWDQGLLGWCEGQKKRLIIPAELGYGNRGAGGGKIPGGATLVFETELLEIVREGGKEEGVLPTGEYVPDEEVEVVKGEKMGVGVSDKEGLLAGNETVAGIVPGNGNAPKDGEPKEAQCDLLGPFALLVQGALGLLAVLTLVYKRWREVHKRPWKIFLFDVSKQLLGSMLTHVINLAMSMLGSVDVANAAAHVAATGAAESHGKTPNPCSFYLLNLGIDTTLGVPVLYVLLKILHALFLHTPLANPPESIKSGNYDTPPRLSWYLKQLLIYCIGLSFMKLFVFFLFLAMPFLPWIGDWALRWTEGNEALQIVFAMFLFPLAMNAVQYWIIDNFIMDKKGGDENEQKYSRVGAGEDDDEADEERRRMMDDEEDGVDELGRAKNLEVRENEVVRESPLRAVDPTPMDAGGEGSRR</sequence>
<dbReference type="SUPFAM" id="SSF54534">
    <property type="entry name" value="FKBP-like"/>
    <property type="match status" value="1"/>
</dbReference>
<dbReference type="AlphaFoldDB" id="A0A9Q9AUA9"/>
<dbReference type="FunFam" id="3.10.50.40:FF:000006">
    <property type="entry name" value="Peptidyl-prolyl cis-trans isomerase"/>
    <property type="match status" value="1"/>
</dbReference>
<feature type="chain" id="PRO_5040265431" description="peptidylprolyl isomerase" evidence="8">
    <location>
        <begin position="18"/>
        <end position="494"/>
    </location>
</feature>
<dbReference type="PANTHER" id="PTHR31735:SF1">
    <property type="entry name" value="VACUOLAR MEMBRANE PROTEIN YPL162C"/>
    <property type="match status" value="1"/>
</dbReference>
<keyword evidence="4 5" id="KW-0413">Isomerase</keyword>
<keyword evidence="11" id="KW-1185">Reference proteome</keyword>
<keyword evidence="7" id="KW-0812">Transmembrane</keyword>
<feature type="signal peptide" evidence="8">
    <location>
        <begin position="1"/>
        <end position="17"/>
    </location>
</feature>
<evidence type="ECO:0000256" key="2">
    <source>
        <dbReference type="ARBA" id="ARBA00013194"/>
    </source>
</evidence>
<gene>
    <name evidence="10" type="ORF">Slin15195_G092910</name>
</gene>
<dbReference type="GO" id="GO:0016020">
    <property type="term" value="C:membrane"/>
    <property type="evidence" value="ECO:0007669"/>
    <property type="project" value="TreeGrafter"/>
</dbReference>
<keyword evidence="3 5" id="KW-0697">Rotamase</keyword>
<evidence type="ECO:0000256" key="5">
    <source>
        <dbReference type="PROSITE-ProRule" id="PRU00277"/>
    </source>
</evidence>
<evidence type="ECO:0000259" key="9">
    <source>
        <dbReference type="PROSITE" id="PS50059"/>
    </source>
</evidence>
<feature type="domain" description="PPIase FKBP-type" evidence="9">
    <location>
        <begin position="43"/>
        <end position="133"/>
    </location>
</feature>
<keyword evidence="7" id="KW-0472">Membrane</keyword>
<dbReference type="Gene3D" id="3.10.50.40">
    <property type="match status" value="1"/>
</dbReference>
<evidence type="ECO:0000256" key="4">
    <source>
        <dbReference type="ARBA" id="ARBA00023235"/>
    </source>
</evidence>
<dbReference type="GO" id="GO:0003755">
    <property type="term" value="F:peptidyl-prolyl cis-trans isomerase activity"/>
    <property type="evidence" value="ECO:0007669"/>
    <property type="project" value="UniProtKB-KW"/>
</dbReference>
<dbReference type="PANTHER" id="PTHR31735">
    <property type="entry name" value="VACUOLAR MEMBRANE PROTEIN YPL162C"/>
    <property type="match status" value="1"/>
</dbReference>
<evidence type="ECO:0000256" key="1">
    <source>
        <dbReference type="ARBA" id="ARBA00000971"/>
    </source>
</evidence>
<feature type="transmembrane region" description="Helical" evidence="7">
    <location>
        <begin position="202"/>
        <end position="224"/>
    </location>
</feature>
<name>A0A9Q9AUA9_9PEZI</name>
<dbReference type="Pfam" id="PF12400">
    <property type="entry name" value="STIMATE"/>
    <property type="match status" value="1"/>
</dbReference>
<dbReference type="Proteomes" id="UP001056384">
    <property type="component" value="Chromosome 8"/>
</dbReference>
<organism evidence="10 11">
    <name type="scientific">Septoria linicola</name>
    <dbReference type="NCBI Taxonomy" id="215465"/>
    <lineage>
        <taxon>Eukaryota</taxon>
        <taxon>Fungi</taxon>
        <taxon>Dikarya</taxon>
        <taxon>Ascomycota</taxon>
        <taxon>Pezizomycotina</taxon>
        <taxon>Dothideomycetes</taxon>
        <taxon>Dothideomycetidae</taxon>
        <taxon>Mycosphaerellales</taxon>
        <taxon>Mycosphaerellaceae</taxon>
        <taxon>Septoria</taxon>
    </lineage>
</organism>
<evidence type="ECO:0000256" key="7">
    <source>
        <dbReference type="SAM" id="Phobius"/>
    </source>
</evidence>
<protein>
    <recommendedName>
        <fullName evidence="2 5">peptidylprolyl isomerase</fullName>
        <ecNumber evidence="2 5">5.2.1.8</ecNumber>
    </recommendedName>
</protein>
<evidence type="ECO:0000256" key="6">
    <source>
        <dbReference type="SAM" id="MobiDB-lite"/>
    </source>
</evidence>
<accession>A0A9Q9AUA9</accession>
<feature type="region of interest" description="Disordered" evidence="6">
    <location>
        <begin position="424"/>
        <end position="494"/>
    </location>
</feature>
<reference evidence="10" key="1">
    <citation type="submission" date="2022-06" db="EMBL/GenBank/DDBJ databases">
        <title>Complete genome sequences of two strains of the flax pathogen Septoria linicola.</title>
        <authorList>
            <person name="Lapalu N."/>
            <person name="Simon A."/>
            <person name="Demenou B."/>
            <person name="Paumier D."/>
            <person name="Guillot M.-P."/>
            <person name="Gout L."/>
            <person name="Valade R."/>
        </authorList>
    </citation>
    <scope>NUCLEOTIDE SEQUENCE</scope>
    <source>
        <strain evidence="10">SE15195</strain>
    </source>
</reference>
<dbReference type="EMBL" id="CP099425">
    <property type="protein sequence ID" value="USW55972.1"/>
    <property type="molecule type" value="Genomic_DNA"/>
</dbReference>
<dbReference type="EC" id="5.2.1.8" evidence="2 5"/>
<proteinExistence type="predicted"/>
<feature type="compositionally biased region" description="Basic and acidic residues" evidence="6">
    <location>
        <begin position="457"/>
        <end position="476"/>
    </location>
</feature>
<evidence type="ECO:0000256" key="3">
    <source>
        <dbReference type="ARBA" id="ARBA00023110"/>
    </source>
</evidence>
<keyword evidence="8" id="KW-0732">Signal</keyword>
<dbReference type="InterPro" id="IPR046357">
    <property type="entry name" value="PPIase_dom_sf"/>
</dbReference>
<dbReference type="Pfam" id="PF00254">
    <property type="entry name" value="FKBP_C"/>
    <property type="match status" value="1"/>
</dbReference>
<comment type="catalytic activity">
    <reaction evidence="1 5">
        <text>[protein]-peptidylproline (omega=180) = [protein]-peptidylproline (omega=0)</text>
        <dbReference type="Rhea" id="RHEA:16237"/>
        <dbReference type="Rhea" id="RHEA-COMP:10747"/>
        <dbReference type="Rhea" id="RHEA-COMP:10748"/>
        <dbReference type="ChEBI" id="CHEBI:83833"/>
        <dbReference type="ChEBI" id="CHEBI:83834"/>
        <dbReference type="EC" id="5.2.1.8"/>
    </reaction>
</comment>
<feature type="transmembrane region" description="Helical" evidence="7">
    <location>
        <begin position="389"/>
        <end position="411"/>
    </location>
</feature>
<feature type="transmembrane region" description="Helical" evidence="7">
    <location>
        <begin position="349"/>
        <end position="369"/>
    </location>
</feature>
<dbReference type="PROSITE" id="PS50059">
    <property type="entry name" value="FKBP_PPIASE"/>
    <property type="match status" value="1"/>
</dbReference>